<keyword evidence="4" id="KW-1185">Reference proteome</keyword>
<evidence type="ECO:0000313" key="3">
    <source>
        <dbReference type="EMBL" id="MBW5480534.1"/>
    </source>
</evidence>
<dbReference type="Gene3D" id="3.30.720.120">
    <property type="match status" value="1"/>
</dbReference>
<dbReference type="EMBL" id="WTFF01000004">
    <property type="protein sequence ID" value="MBW5480534.1"/>
    <property type="molecule type" value="Genomic_DNA"/>
</dbReference>
<accession>A0ABS6YZG4</accession>
<dbReference type="SUPFAM" id="SSF54593">
    <property type="entry name" value="Glyoxalase/Bleomycin resistance protein/Dihydroxybiphenyl dioxygenase"/>
    <property type="match status" value="1"/>
</dbReference>
<evidence type="ECO:0000259" key="2">
    <source>
        <dbReference type="PROSITE" id="PS51819"/>
    </source>
</evidence>
<dbReference type="Proteomes" id="UP000812013">
    <property type="component" value="Unassembled WGS sequence"/>
</dbReference>
<protein>
    <submittedName>
        <fullName evidence="3">Glyoxalase</fullName>
    </submittedName>
</protein>
<dbReference type="Pfam" id="PF00903">
    <property type="entry name" value="Glyoxalase"/>
    <property type="match status" value="1"/>
</dbReference>
<comment type="caution">
    <text evidence="3">The sequence shown here is derived from an EMBL/GenBank/DDBJ whole genome shotgun (WGS) entry which is preliminary data.</text>
</comment>
<evidence type="ECO:0000313" key="4">
    <source>
        <dbReference type="Proteomes" id="UP000812013"/>
    </source>
</evidence>
<evidence type="ECO:0000256" key="1">
    <source>
        <dbReference type="SAM" id="MobiDB-lite"/>
    </source>
</evidence>
<name>A0ABS6YZG4_9ACTN</name>
<sequence>MQIINTAICLTVDDVPASVSFLTSHFGFTEAMAADGFASLTRPDTPSVIFHRRGLEVLPEGFRDRHADGVILAFVVDDLHTEYERLRAEGVAITLEPREEPWGEKLFMVADPNGVSIELVEWATGAEGCSGDGSEGASKGGSEEAQA</sequence>
<dbReference type="PROSITE" id="PS51819">
    <property type="entry name" value="VOC"/>
    <property type="match status" value="1"/>
</dbReference>
<dbReference type="InterPro" id="IPR004360">
    <property type="entry name" value="Glyas_Fos-R_dOase_dom"/>
</dbReference>
<reference evidence="3 4" key="1">
    <citation type="submission" date="2019-12" db="EMBL/GenBank/DDBJ databases">
        <title>Genome sequence of Streptomyces bambusae.</title>
        <authorList>
            <person name="Bansal K."/>
            <person name="Choksket S."/>
            <person name="Korpole S."/>
            <person name="Patil P.B."/>
        </authorList>
    </citation>
    <scope>NUCLEOTIDE SEQUENCE [LARGE SCALE GENOMIC DNA]</scope>
    <source>
        <strain evidence="3 4">SK60</strain>
    </source>
</reference>
<dbReference type="InterPro" id="IPR029068">
    <property type="entry name" value="Glyas_Bleomycin-R_OHBP_Dase"/>
</dbReference>
<dbReference type="InterPro" id="IPR037523">
    <property type="entry name" value="VOC_core"/>
</dbReference>
<dbReference type="Gene3D" id="3.30.720.110">
    <property type="match status" value="1"/>
</dbReference>
<feature type="region of interest" description="Disordered" evidence="1">
    <location>
        <begin position="127"/>
        <end position="147"/>
    </location>
</feature>
<dbReference type="RefSeq" id="WP_219664268.1">
    <property type="nucleotide sequence ID" value="NZ_WTFF01000004.1"/>
</dbReference>
<organism evidence="3 4">
    <name type="scientific">Streptomyces bambusae</name>
    <dbReference type="NCBI Taxonomy" id="1550616"/>
    <lineage>
        <taxon>Bacteria</taxon>
        <taxon>Bacillati</taxon>
        <taxon>Actinomycetota</taxon>
        <taxon>Actinomycetes</taxon>
        <taxon>Kitasatosporales</taxon>
        <taxon>Streptomycetaceae</taxon>
        <taxon>Streptomyces</taxon>
    </lineage>
</organism>
<proteinExistence type="predicted"/>
<gene>
    <name evidence="3" type="ORF">GPJ59_01110</name>
</gene>
<feature type="domain" description="VOC" evidence="2">
    <location>
        <begin position="3"/>
        <end position="122"/>
    </location>
</feature>